<evidence type="ECO:0000313" key="2">
    <source>
        <dbReference type="Proteomes" id="UP000308671"/>
    </source>
</evidence>
<proteinExistence type="predicted"/>
<comment type="caution">
    <text evidence="1">The sequence shown here is derived from an EMBL/GenBank/DDBJ whole genome shotgun (WGS) entry which is preliminary data.</text>
</comment>
<keyword evidence="2" id="KW-1185">Reference proteome</keyword>
<accession>A0A4V4HTT7</accession>
<name>A0A4V4HTT7_9HELO</name>
<reference evidence="1 2" key="1">
    <citation type="submission" date="2017-12" db="EMBL/GenBank/DDBJ databases">
        <title>Comparative genomics of Botrytis spp.</title>
        <authorList>
            <person name="Valero-Jimenez C.A."/>
            <person name="Tapia P."/>
            <person name="Veloso J."/>
            <person name="Silva-Moreno E."/>
            <person name="Staats M."/>
            <person name="Valdes J.H."/>
            <person name="Van Kan J.A.L."/>
        </authorList>
    </citation>
    <scope>NUCLEOTIDE SEQUENCE [LARGE SCALE GENOMIC DNA]</scope>
    <source>
        <strain evidence="1 2">MUCL435</strain>
    </source>
</reference>
<gene>
    <name evidence="1" type="ORF">BGAL_0359g00090</name>
</gene>
<evidence type="ECO:0000313" key="1">
    <source>
        <dbReference type="EMBL" id="THV46796.1"/>
    </source>
</evidence>
<dbReference type="AlphaFoldDB" id="A0A4V4HTT7"/>
<organism evidence="1 2">
    <name type="scientific">Botrytis galanthina</name>
    <dbReference type="NCBI Taxonomy" id="278940"/>
    <lineage>
        <taxon>Eukaryota</taxon>
        <taxon>Fungi</taxon>
        <taxon>Dikarya</taxon>
        <taxon>Ascomycota</taxon>
        <taxon>Pezizomycotina</taxon>
        <taxon>Leotiomycetes</taxon>
        <taxon>Helotiales</taxon>
        <taxon>Sclerotiniaceae</taxon>
        <taxon>Botrytis</taxon>
    </lineage>
</organism>
<protein>
    <submittedName>
        <fullName evidence="1">Uncharacterized protein</fullName>
    </submittedName>
</protein>
<dbReference type="EMBL" id="PQXL01000359">
    <property type="protein sequence ID" value="THV46796.1"/>
    <property type="molecule type" value="Genomic_DNA"/>
</dbReference>
<dbReference type="Proteomes" id="UP000308671">
    <property type="component" value="Unassembled WGS sequence"/>
</dbReference>
<sequence length="114" mass="13150">MDVDASFYANNDSCYLEDLFRNDPHRAVKRYGRNFLRFFQGQIELRLTWLYMLADYGSDLADCDRVATPLKAEIEKLITNMQDIYPVFETPGISVFYAKRLVLAVYSGSATKNS</sequence>